<sequence length="218" mass="24683">MEYLEHQNIGVEKIKINELLKKLDSVDFDLHQETADKAQLNPQERLTSIQNVWNIAKKRLNNPKTALDVGSGFAYGAVFLNMNNIKTVGIENVHTKNSQAQELFRKLGVTLNEVNEVDFSKSPAILETDFNKMEANEVTDLITMFYLSGELVINPQTFQVCEKLLKKDGCIVLSTEADRATIEKIINDGHFQLPSCFSIEIIDVPNNFEKTIIILKKV</sequence>
<evidence type="ECO:0000313" key="2">
    <source>
        <dbReference type="Proteomes" id="UP000034349"/>
    </source>
</evidence>
<evidence type="ECO:0008006" key="3">
    <source>
        <dbReference type="Google" id="ProtNLM"/>
    </source>
</evidence>
<reference evidence="1 2" key="1">
    <citation type="journal article" date="2015" name="Nature">
        <title>rRNA introns, odd ribosomes, and small enigmatic genomes across a large radiation of phyla.</title>
        <authorList>
            <person name="Brown C.T."/>
            <person name="Hug L.A."/>
            <person name="Thomas B.C."/>
            <person name="Sharon I."/>
            <person name="Castelle C.J."/>
            <person name="Singh A."/>
            <person name="Wilkins M.J."/>
            <person name="Williams K.H."/>
            <person name="Banfield J.F."/>
        </authorList>
    </citation>
    <scope>NUCLEOTIDE SEQUENCE [LARGE SCALE GENOMIC DNA]</scope>
</reference>
<dbReference type="EMBL" id="LBOK01000049">
    <property type="protein sequence ID" value="KKP33161.1"/>
    <property type="molecule type" value="Genomic_DNA"/>
</dbReference>
<proteinExistence type="predicted"/>
<dbReference type="Gene3D" id="3.40.50.150">
    <property type="entry name" value="Vaccinia Virus protein VP39"/>
    <property type="match status" value="1"/>
</dbReference>
<dbReference type="Proteomes" id="UP000034349">
    <property type="component" value="Unassembled WGS sequence"/>
</dbReference>
<name>A0A0F9Z3A9_9BACT</name>
<comment type="caution">
    <text evidence="1">The sequence shown here is derived from an EMBL/GenBank/DDBJ whole genome shotgun (WGS) entry which is preliminary data.</text>
</comment>
<dbReference type="InterPro" id="IPR029063">
    <property type="entry name" value="SAM-dependent_MTases_sf"/>
</dbReference>
<gene>
    <name evidence="1" type="ORF">UR23_C0049G0003</name>
</gene>
<evidence type="ECO:0000313" key="1">
    <source>
        <dbReference type="EMBL" id="KKP33161.1"/>
    </source>
</evidence>
<dbReference type="SUPFAM" id="SSF53335">
    <property type="entry name" value="S-adenosyl-L-methionine-dependent methyltransferases"/>
    <property type="match status" value="1"/>
</dbReference>
<protein>
    <recommendedName>
        <fullName evidence="3">Methyltransferase domain-containing protein</fullName>
    </recommendedName>
</protein>
<accession>A0A0F9Z3A9</accession>
<organism evidence="1 2">
    <name type="scientific">Candidatus Roizmanbacteria bacterium GW2011_GWA2_32_13</name>
    <dbReference type="NCBI Taxonomy" id="1618475"/>
    <lineage>
        <taxon>Bacteria</taxon>
        <taxon>Candidatus Roizmaniibacteriota</taxon>
    </lineage>
</organism>
<dbReference type="AlphaFoldDB" id="A0A0F9Z3A9"/>